<dbReference type="AlphaFoldDB" id="A0A7J8IZ64"/>
<comment type="caution">
    <text evidence="2">The sequence shown here is derived from an EMBL/GenBank/DDBJ whole genome shotgun (WGS) entry which is preliminary data.</text>
</comment>
<gene>
    <name evidence="2" type="ORF">HJG59_010256</name>
</gene>
<proteinExistence type="predicted"/>
<name>A0A7J8IZ64_MOLMO</name>
<dbReference type="InParanoid" id="A0A7J8IZ64"/>
<sequence>MQRPWFQRNQPLELRGSEWAHHRSFDFCSASLSFWRTRVEEKIQSSVFKGEERSPGEALPSPSQARRVQRGDGTDRQKGGSWAGGTADPARSNWSGWDASARHSFSYACVDHGKVTLLSV</sequence>
<organism evidence="2 3">
    <name type="scientific">Molossus molossus</name>
    <name type="common">Pallas' mastiff bat</name>
    <name type="synonym">Vespertilio molossus</name>
    <dbReference type="NCBI Taxonomy" id="27622"/>
    <lineage>
        <taxon>Eukaryota</taxon>
        <taxon>Metazoa</taxon>
        <taxon>Chordata</taxon>
        <taxon>Craniata</taxon>
        <taxon>Vertebrata</taxon>
        <taxon>Euteleostomi</taxon>
        <taxon>Mammalia</taxon>
        <taxon>Eutheria</taxon>
        <taxon>Laurasiatheria</taxon>
        <taxon>Chiroptera</taxon>
        <taxon>Yangochiroptera</taxon>
        <taxon>Molossidae</taxon>
        <taxon>Molossus</taxon>
    </lineage>
</organism>
<keyword evidence="3" id="KW-1185">Reference proteome</keyword>
<protein>
    <submittedName>
        <fullName evidence="2">Uncharacterized protein</fullName>
    </submittedName>
</protein>
<feature type="compositionally biased region" description="Basic and acidic residues" evidence="1">
    <location>
        <begin position="46"/>
        <end position="55"/>
    </location>
</feature>
<evidence type="ECO:0000313" key="2">
    <source>
        <dbReference type="EMBL" id="KAF6489854.1"/>
    </source>
</evidence>
<evidence type="ECO:0000256" key="1">
    <source>
        <dbReference type="SAM" id="MobiDB-lite"/>
    </source>
</evidence>
<dbReference type="EMBL" id="JACASF010000003">
    <property type="protein sequence ID" value="KAF6489854.1"/>
    <property type="molecule type" value="Genomic_DNA"/>
</dbReference>
<reference evidence="2 3" key="1">
    <citation type="journal article" date="2020" name="Nature">
        <title>Six reference-quality genomes reveal evolution of bat adaptations.</title>
        <authorList>
            <person name="Jebb D."/>
            <person name="Huang Z."/>
            <person name="Pippel M."/>
            <person name="Hughes G.M."/>
            <person name="Lavrichenko K."/>
            <person name="Devanna P."/>
            <person name="Winkler S."/>
            <person name="Jermiin L.S."/>
            <person name="Skirmuntt E.C."/>
            <person name="Katzourakis A."/>
            <person name="Burkitt-Gray L."/>
            <person name="Ray D.A."/>
            <person name="Sullivan K.A.M."/>
            <person name="Roscito J.G."/>
            <person name="Kirilenko B.M."/>
            <person name="Davalos L.M."/>
            <person name="Corthals A.P."/>
            <person name="Power M.L."/>
            <person name="Jones G."/>
            <person name="Ransome R.D."/>
            <person name="Dechmann D.K.N."/>
            <person name="Locatelli A.G."/>
            <person name="Puechmaille S.J."/>
            <person name="Fedrigo O."/>
            <person name="Jarvis E.D."/>
            <person name="Hiller M."/>
            <person name="Vernes S.C."/>
            <person name="Myers E.W."/>
            <person name="Teeling E.C."/>
        </authorList>
    </citation>
    <scope>NUCLEOTIDE SEQUENCE [LARGE SCALE GENOMIC DNA]</scope>
    <source>
        <strain evidence="2">MMolMol1</strain>
        <tissue evidence="2">Muscle</tissue>
    </source>
</reference>
<feature type="region of interest" description="Disordered" evidence="1">
    <location>
        <begin position="46"/>
        <end position="94"/>
    </location>
</feature>
<dbReference type="Proteomes" id="UP000550707">
    <property type="component" value="Unassembled WGS sequence"/>
</dbReference>
<accession>A0A7J8IZ64</accession>
<feature type="compositionally biased region" description="Basic and acidic residues" evidence="1">
    <location>
        <begin position="69"/>
        <end position="78"/>
    </location>
</feature>
<evidence type="ECO:0000313" key="3">
    <source>
        <dbReference type="Proteomes" id="UP000550707"/>
    </source>
</evidence>